<evidence type="ECO:0000313" key="2">
    <source>
        <dbReference type="Proteomes" id="UP000320184"/>
    </source>
</evidence>
<protein>
    <recommendedName>
        <fullName evidence="3">Zinc-finger domain-containing protein</fullName>
    </recommendedName>
</protein>
<proteinExistence type="predicted"/>
<comment type="caution">
    <text evidence="1">The sequence shown here is derived from an EMBL/GenBank/DDBJ whole genome shotgun (WGS) entry which is preliminary data.</text>
</comment>
<evidence type="ECO:0008006" key="3">
    <source>
        <dbReference type="Google" id="ProtNLM"/>
    </source>
</evidence>
<gene>
    <name evidence="1" type="ORF">E6K73_12685</name>
</gene>
<dbReference type="AlphaFoldDB" id="A0A538S9L8"/>
<dbReference type="EMBL" id="VBOT01000155">
    <property type="protein sequence ID" value="TMQ48063.1"/>
    <property type="molecule type" value="Genomic_DNA"/>
</dbReference>
<dbReference type="Proteomes" id="UP000320184">
    <property type="component" value="Unassembled WGS sequence"/>
</dbReference>
<organism evidence="1 2">
    <name type="scientific">Eiseniibacteriota bacterium</name>
    <dbReference type="NCBI Taxonomy" id="2212470"/>
    <lineage>
        <taxon>Bacteria</taxon>
        <taxon>Candidatus Eiseniibacteriota</taxon>
    </lineage>
</organism>
<reference evidence="1 2" key="1">
    <citation type="journal article" date="2019" name="Nat. Microbiol.">
        <title>Mediterranean grassland soil C-N compound turnover is dependent on rainfall and depth, and is mediated by genomically divergent microorganisms.</title>
        <authorList>
            <person name="Diamond S."/>
            <person name="Andeer P.F."/>
            <person name="Li Z."/>
            <person name="Crits-Christoph A."/>
            <person name="Burstein D."/>
            <person name="Anantharaman K."/>
            <person name="Lane K.R."/>
            <person name="Thomas B.C."/>
            <person name="Pan C."/>
            <person name="Northen T.R."/>
            <person name="Banfield J.F."/>
        </authorList>
    </citation>
    <scope>NUCLEOTIDE SEQUENCE [LARGE SCALE GENOMIC DNA]</scope>
    <source>
        <strain evidence="1">WS_3</strain>
    </source>
</reference>
<name>A0A538S9L8_UNCEI</name>
<sequence length="194" mass="20386">MTCRDFEQWLDEGMPEGKAAAARAHAAACVACASMLAAAREIEVLLAGTPASAPPLFTDHVMARVATAGTLRARERDPAPAPSILPWWVRAAYDPAAVLAAATAALVAWRIEELIRLPEALAAGIVPWTGGLARLSALMSPARQISSGAPGADPMVKLALLVAAVTLLAVGSVPLYRWCERIAEGPIHREIVVR</sequence>
<accession>A0A538S9L8</accession>
<evidence type="ECO:0000313" key="1">
    <source>
        <dbReference type="EMBL" id="TMQ48063.1"/>
    </source>
</evidence>